<dbReference type="AlphaFoldDB" id="A0A0M3K3S1"/>
<dbReference type="EMBL" id="UYRR01032058">
    <property type="protein sequence ID" value="VDK53959.1"/>
    <property type="molecule type" value="Genomic_DNA"/>
</dbReference>
<dbReference type="WBParaSite" id="ASIM_0001561201-mRNA-1">
    <property type="protein sequence ID" value="ASIM_0001561201-mRNA-1"/>
    <property type="gene ID" value="ASIM_0001561201"/>
</dbReference>
<feature type="region of interest" description="Disordered" evidence="1">
    <location>
        <begin position="330"/>
        <end position="447"/>
    </location>
</feature>
<protein>
    <submittedName>
        <fullName evidence="5">Rho GTPase-activating protein 190 (inferred by orthology to a D. melanogaster protein)</fullName>
    </submittedName>
</protein>
<feature type="compositionally biased region" description="Polar residues" evidence="1">
    <location>
        <begin position="624"/>
        <end position="646"/>
    </location>
</feature>
<feature type="domain" description="Rho-GAP" evidence="2">
    <location>
        <begin position="760"/>
        <end position="949"/>
    </location>
</feature>
<evidence type="ECO:0000313" key="4">
    <source>
        <dbReference type="Proteomes" id="UP000267096"/>
    </source>
</evidence>
<feature type="compositionally biased region" description="Low complexity" evidence="1">
    <location>
        <begin position="51"/>
        <end position="86"/>
    </location>
</feature>
<dbReference type="Proteomes" id="UP000267096">
    <property type="component" value="Unassembled WGS sequence"/>
</dbReference>
<dbReference type="Pfam" id="PF00620">
    <property type="entry name" value="RhoGAP"/>
    <property type="match status" value="1"/>
</dbReference>
<dbReference type="PANTHER" id="PTHR46005">
    <property type="entry name" value="RHO GTPASE-ACTIVATING PROTEIN 190"/>
    <property type="match status" value="1"/>
</dbReference>
<feature type="region of interest" description="Disordered" evidence="1">
    <location>
        <begin position="618"/>
        <end position="646"/>
    </location>
</feature>
<accession>A0A0M3K3S1</accession>
<dbReference type="InterPro" id="IPR051978">
    <property type="entry name" value="Rho-GAP_domain"/>
</dbReference>
<dbReference type="GO" id="GO:0050770">
    <property type="term" value="P:regulation of axonogenesis"/>
    <property type="evidence" value="ECO:0007669"/>
    <property type="project" value="TreeGrafter"/>
</dbReference>
<organism evidence="5">
    <name type="scientific">Anisakis simplex</name>
    <name type="common">Herring worm</name>
    <dbReference type="NCBI Taxonomy" id="6269"/>
    <lineage>
        <taxon>Eukaryota</taxon>
        <taxon>Metazoa</taxon>
        <taxon>Ecdysozoa</taxon>
        <taxon>Nematoda</taxon>
        <taxon>Chromadorea</taxon>
        <taxon>Rhabditida</taxon>
        <taxon>Spirurina</taxon>
        <taxon>Ascaridomorpha</taxon>
        <taxon>Ascaridoidea</taxon>
        <taxon>Anisakidae</taxon>
        <taxon>Anisakis</taxon>
        <taxon>Anisakis simplex complex</taxon>
    </lineage>
</organism>
<evidence type="ECO:0000256" key="1">
    <source>
        <dbReference type="SAM" id="MobiDB-lite"/>
    </source>
</evidence>
<dbReference type="GO" id="GO:0007266">
    <property type="term" value="P:Rho protein signal transduction"/>
    <property type="evidence" value="ECO:0007669"/>
    <property type="project" value="TreeGrafter"/>
</dbReference>
<feature type="compositionally biased region" description="Basic and acidic residues" evidence="1">
    <location>
        <begin position="675"/>
        <end position="691"/>
    </location>
</feature>
<evidence type="ECO:0000259" key="2">
    <source>
        <dbReference type="PROSITE" id="PS50238"/>
    </source>
</evidence>
<dbReference type="PANTHER" id="PTHR46005:SF4">
    <property type="entry name" value="RHO GTPASE-ACTIVATING PROTEIN 190"/>
    <property type="match status" value="1"/>
</dbReference>
<name>A0A0M3K3S1_ANISI</name>
<reference evidence="5" key="1">
    <citation type="submission" date="2017-02" db="UniProtKB">
        <authorList>
            <consortium name="WormBaseParasite"/>
        </authorList>
    </citation>
    <scope>IDENTIFICATION</scope>
</reference>
<feature type="region of interest" description="Disordered" evidence="1">
    <location>
        <begin position="49"/>
        <end position="98"/>
    </location>
</feature>
<dbReference type="PROSITE" id="PS50238">
    <property type="entry name" value="RHOGAP"/>
    <property type="match status" value="1"/>
</dbReference>
<proteinExistence type="predicted"/>
<evidence type="ECO:0000313" key="3">
    <source>
        <dbReference type="EMBL" id="VDK53959.1"/>
    </source>
</evidence>
<dbReference type="GO" id="GO:0005096">
    <property type="term" value="F:GTPase activator activity"/>
    <property type="evidence" value="ECO:0007669"/>
    <property type="project" value="TreeGrafter"/>
</dbReference>
<reference evidence="3 4" key="2">
    <citation type="submission" date="2018-11" db="EMBL/GenBank/DDBJ databases">
        <authorList>
            <consortium name="Pathogen Informatics"/>
        </authorList>
    </citation>
    <scope>NUCLEOTIDE SEQUENCE [LARGE SCALE GENOMIC DNA]</scope>
</reference>
<dbReference type="InterPro" id="IPR000198">
    <property type="entry name" value="RhoGAP_dom"/>
</dbReference>
<dbReference type="Gene3D" id="1.10.555.10">
    <property type="entry name" value="Rho GTPase activation protein"/>
    <property type="match status" value="1"/>
</dbReference>
<gene>
    <name evidence="3" type="ORF">ASIM_LOCUS15019</name>
</gene>
<feature type="compositionally biased region" description="Low complexity" evidence="1">
    <location>
        <begin position="339"/>
        <end position="356"/>
    </location>
</feature>
<sequence length="953" mass="102675">MLEVLKSNREFLILKDSVFRDYGTVPEVNPSNPLHWTFDTATTHSDCCTATTSRESTSSRNSSSRPLNQPHSSHPHQHQPQYPHQSLNQALPPQPIHRQPVLNQRSNSVASTSSTTVIPDRAHTSNCATSSAIAATPITACHRQPASAIGLSGITDSVVISDSSNISAVSQPSLSVPSERCPLANTSASTSHLLNVNKSTSRTLPLFESTASSPSTSVLPQKSLKTTSASALRSLPSQLSKAEIKQTPFAESAVQFTIPPHLPLSSDDDALAYSMGSQHMAPLATPEHIEIASDYMTVKDALGCGEEDTEEEDCAYATLDFSSCSSNATPIGDINTNLTTAPSSKTTSTRRSPTVTNHAKNLIAHLPKRHPTTAAPTATASSSPAAQSPQSKTSANLQSASVSSSSSASLNQPSSSTGDIASSVLPVSHHQQNSRHDCDGKTNDSHKGVTQIATQSIIISASVPSTNLTAAKQHRRADKSPLARQPQINVEAHAANDNAAISVRTNRVPNMAALNPQTEAPKSKRLQLQRQKAPPLIKTKLVPQTAGRGSAIPAIHRLHSISAESLVDVGLINSTNLYGHISRAGDEFASTDAGSPSSAKKFSKNRFVRKMASSFRFRRGTPHAVNTNGNNDNDGSCLNASSPSRQSTKVKKILLDDGMIIVDVNDAASATSTENDEKLNDSDIGDSDSRSVPHSPHSERRHHHASVLFNRRREPPSSSEKISNAFSWLPSRSPKRSAARNVTLESTTAYRLNGVVSTSDTLNSLAASSPDSVPFFVKKCIEYIEKVGGLETEGLYRVPGNQAQVIDLERAFVADNSIDLECLSLPVHVVATALKNFLSALPEPLIPYDMHDKLVSLLDVAQDEASNRIRETLESWPLANHNTTIYLLEHLARVASHSDINSMDIRNLSKVWWPTLFRPNFDSFQSMAVFVTRLELATQLLIRASSDQQQQQQ</sequence>
<dbReference type="InterPro" id="IPR008936">
    <property type="entry name" value="Rho_GTPase_activation_prot"/>
</dbReference>
<dbReference type="GO" id="GO:0008361">
    <property type="term" value="P:regulation of cell size"/>
    <property type="evidence" value="ECO:0007669"/>
    <property type="project" value="TreeGrafter"/>
</dbReference>
<dbReference type="SMART" id="SM00324">
    <property type="entry name" value="RhoGAP"/>
    <property type="match status" value="1"/>
</dbReference>
<dbReference type="GO" id="GO:0005829">
    <property type="term" value="C:cytosol"/>
    <property type="evidence" value="ECO:0007669"/>
    <property type="project" value="TreeGrafter"/>
</dbReference>
<feature type="compositionally biased region" description="Low complexity" evidence="1">
    <location>
        <begin position="372"/>
        <end position="416"/>
    </location>
</feature>
<keyword evidence="4" id="KW-1185">Reference proteome</keyword>
<dbReference type="OrthoDB" id="5873004at2759"/>
<feature type="region of interest" description="Disordered" evidence="1">
    <location>
        <begin position="669"/>
        <end position="723"/>
    </location>
</feature>
<feature type="compositionally biased region" description="Basic and acidic residues" evidence="1">
    <location>
        <begin position="434"/>
        <end position="447"/>
    </location>
</feature>
<evidence type="ECO:0000313" key="5">
    <source>
        <dbReference type="WBParaSite" id="ASIM_0001561201-mRNA-1"/>
    </source>
</evidence>
<dbReference type="SUPFAM" id="SSF48350">
    <property type="entry name" value="GTPase activation domain, GAP"/>
    <property type="match status" value="1"/>
</dbReference>